<dbReference type="PANTHER" id="PTHR38009:SF1">
    <property type="entry name" value="CONSERVED HYPOTHETICAL PHAGE TAIL PROTEIN"/>
    <property type="match status" value="1"/>
</dbReference>
<dbReference type="AlphaFoldDB" id="A0AA90H8W0"/>
<sequence>MSSDGIFATSVFFTLTIGGNDLGEFTTCSGLGAQVEVESYAEGGNNGFSWQLPGRITWSHITLTRAVTADTAKIARWLDEIVHRVEPKDGEIAALRPDLSRIVSWQVLGIVPVRWQGPSFDPAGSQAAVETLEIAHAGLRPS</sequence>
<dbReference type="EMBL" id="JABXJJ020000019">
    <property type="protein sequence ID" value="MDI5970970.1"/>
    <property type="molecule type" value="Genomic_DNA"/>
</dbReference>
<evidence type="ECO:0000313" key="2">
    <source>
        <dbReference type="EMBL" id="MDI5970970.1"/>
    </source>
</evidence>
<keyword evidence="3" id="KW-1185">Reference proteome</keyword>
<organism evidence="2">
    <name type="scientific">Streptantibioticus silvisoli</name>
    <dbReference type="NCBI Taxonomy" id="2705255"/>
    <lineage>
        <taxon>Bacteria</taxon>
        <taxon>Bacillati</taxon>
        <taxon>Actinomycetota</taxon>
        <taxon>Actinomycetes</taxon>
        <taxon>Kitasatosporales</taxon>
        <taxon>Streptomycetaceae</taxon>
        <taxon>Streptantibioticus</taxon>
    </lineage>
</organism>
<protein>
    <submittedName>
        <fullName evidence="2">Phage tail protein</fullName>
    </submittedName>
</protein>
<dbReference type="Proteomes" id="UP001156398">
    <property type="component" value="Unassembled WGS sequence"/>
</dbReference>
<dbReference type="InterPro" id="IPR011747">
    <property type="entry name" value="CHP02241"/>
</dbReference>
<dbReference type="PANTHER" id="PTHR38009">
    <property type="entry name" value="CONSERVED HYPOTHETICAL PHAGE TAIL PROTEIN"/>
    <property type="match status" value="1"/>
</dbReference>
<dbReference type="RefSeq" id="WP_271315356.1">
    <property type="nucleotide sequence ID" value="NZ_JAAGKO020000001.1"/>
</dbReference>
<evidence type="ECO:0000313" key="3">
    <source>
        <dbReference type="Proteomes" id="UP001156398"/>
    </source>
</evidence>
<dbReference type="NCBIfam" id="TIGR02241">
    <property type="entry name" value="conserved hypothetical phage tail region protein"/>
    <property type="match status" value="1"/>
</dbReference>
<proteinExistence type="predicted"/>
<dbReference type="GO" id="GO:0005198">
    <property type="term" value="F:structural molecule activity"/>
    <property type="evidence" value="ECO:0007669"/>
    <property type="project" value="InterPro"/>
</dbReference>
<name>A0AA90H8W0_9ACTN</name>
<gene>
    <name evidence="1" type="ORF">POF43_000240</name>
    <name evidence="2" type="ORF">POF50_016740</name>
</gene>
<dbReference type="Pfam" id="PF06841">
    <property type="entry name" value="Phage_T4_gp19"/>
    <property type="match status" value="1"/>
</dbReference>
<comment type="caution">
    <text evidence="2">The sequence shown here is derived from an EMBL/GenBank/DDBJ whole genome shotgun (WGS) entry which is preliminary data.</text>
</comment>
<dbReference type="EMBL" id="JAAGKO020000001">
    <property type="protein sequence ID" value="MDI5961166.1"/>
    <property type="molecule type" value="Genomic_DNA"/>
</dbReference>
<dbReference type="InterPro" id="IPR010667">
    <property type="entry name" value="Phage_T4_Gp19"/>
</dbReference>
<accession>A0AA90H8W0</accession>
<evidence type="ECO:0000313" key="1">
    <source>
        <dbReference type="EMBL" id="MDI5961166.1"/>
    </source>
</evidence>
<reference evidence="2 3" key="1">
    <citation type="submission" date="2023-05" db="EMBL/GenBank/DDBJ databases">
        <title>Streptantibioticus silvisoli sp. nov., acidotolerant actinomycetes 1 from pine litter.</title>
        <authorList>
            <person name="Swiecimska M."/>
            <person name="Golinska P."/>
            <person name="Sangal V."/>
            <person name="Wachnowicz B."/>
            <person name="Goodfellow M."/>
        </authorList>
    </citation>
    <scope>NUCLEOTIDE SEQUENCE</scope>
    <source>
        <strain evidence="2">SL13</strain>
        <strain evidence="1 3">SL54</strain>
    </source>
</reference>